<name>A0A482VJN9_ASBVE</name>
<sequence>MVFTQEQNIFIVESYFRNGHLVDGVCQYSIRACFVGFRQQFPDAVL</sequence>
<comment type="caution">
    <text evidence="1">The sequence shown here is derived from an EMBL/GenBank/DDBJ whole genome shotgun (WGS) entry which is preliminary data.</text>
</comment>
<dbReference type="EMBL" id="QDEB01094370">
    <property type="protein sequence ID" value="RZC32816.1"/>
    <property type="molecule type" value="Genomic_DNA"/>
</dbReference>
<feature type="non-terminal residue" evidence="1">
    <location>
        <position position="46"/>
    </location>
</feature>
<dbReference type="AlphaFoldDB" id="A0A482VJN9"/>
<evidence type="ECO:0000313" key="1">
    <source>
        <dbReference type="EMBL" id="RZC32816.1"/>
    </source>
</evidence>
<dbReference type="OrthoDB" id="6803975at2759"/>
<organism evidence="1 2">
    <name type="scientific">Asbolus verrucosus</name>
    <name type="common">Desert ironclad beetle</name>
    <dbReference type="NCBI Taxonomy" id="1661398"/>
    <lineage>
        <taxon>Eukaryota</taxon>
        <taxon>Metazoa</taxon>
        <taxon>Ecdysozoa</taxon>
        <taxon>Arthropoda</taxon>
        <taxon>Hexapoda</taxon>
        <taxon>Insecta</taxon>
        <taxon>Pterygota</taxon>
        <taxon>Neoptera</taxon>
        <taxon>Endopterygota</taxon>
        <taxon>Coleoptera</taxon>
        <taxon>Polyphaga</taxon>
        <taxon>Cucujiformia</taxon>
        <taxon>Tenebrionidae</taxon>
        <taxon>Pimeliinae</taxon>
        <taxon>Asbolus</taxon>
    </lineage>
</organism>
<gene>
    <name evidence="1" type="ORF">BDFB_014811</name>
</gene>
<dbReference type="Proteomes" id="UP000292052">
    <property type="component" value="Unassembled WGS sequence"/>
</dbReference>
<protein>
    <submittedName>
        <fullName evidence="1">Uncharacterized protein</fullName>
    </submittedName>
</protein>
<proteinExistence type="predicted"/>
<keyword evidence="2" id="KW-1185">Reference proteome</keyword>
<reference evidence="1 2" key="1">
    <citation type="submission" date="2017-03" db="EMBL/GenBank/DDBJ databases">
        <title>Genome of the blue death feigning beetle - Asbolus verrucosus.</title>
        <authorList>
            <person name="Rider S.D."/>
        </authorList>
    </citation>
    <scope>NUCLEOTIDE SEQUENCE [LARGE SCALE GENOMIC DNA]</scope>
    <source>
        <strain evidence="1">Butters</strain>
        <tissue evidence="1">Head and leg muscle</tissue>
    </source>
</reference>
<accession>A0A482VJN9</accession>
<evidence type="ECO:0000313" key="2">
    <source>
        <dbReference type="Proteomes" id="UP000292052"/>
    </source>
</evidence>